<dbReference type="Pfam" id="PF20266">
    <property type="entry name" value="Mab-21_C"/>
    <property type="match status" value="1"/>
</dbReference>
<comment type="similarity">
    <text evidence="3">Belongs to the mab-21 family.</text>
</comment>
<comment type="cofactor">
    <cofactor evidence="2">
        <name>Mg(2+)</name>
        <dbReference type="ChEBI" id="CHEBI:18420"/>
    </cofactor>
</comment>
<keyword evidence="4" id="KW-0808">Transferase</keyword>
<keyword evidence="6" id="KW-0479">Metal-binding</keyword>
<dbReference type="GO" id="GO:0046872">
    <property type="term" value="F:metal ion binding"/>
    <property type="evidence" value="ECO:0007669"/>
    <property type="project" value="UniProtKB-KW"/>
</dbReference>
<dbReference type="Pfam" id="PF03281">
    <property type="entry name" value="Mab-21"/>
    <property type="match status" value="1"/>
</dbReference>
<feature type="domain" description="Mab-21-like HhH/H2TH-like" evidence="13">
    <location>
        <begin position="276"/>
        <end position="367"/>
    </location>
</feature>
<name>A0A5E4R678_9NEOP</name>
<dbReference type="PANTHER" id="PTHR10656">
    <property type="entry name" value="CELL FATE DETERMINING PROTEIN MAB21-RELATED"/>
    <property type="match status" value="1"/>
</dbReference>
<evidence type="ECO:0000256" key="11">
    <source>
        <dbReference type="ARBA" id="ARBA00023211"/>
    </source>
</evidence>
<gene>
    <name evidence="14" type="ORF">LSINAPIS_LOCUS15513</name>
</gene>
<dbReference type="Gene3D" id="1.10.1410.40">
    <property type="match status" value="1"/>
</dbReference>
<dbReference type="EMBL" id="FZQP02007074">
    <property type="protein sequence ID" value="VVD06092.1"/>
    <property type="molecule type" value="Genomic_DNA"/>
</dbReference>
<dbReference type="Proteomes" id="UP000324832">
    <property type="component" value="Unassembled WGS sequence"/>
</dbReference>
<keyword evidence="7" id="KW-0547">Nucleotide-binding</keyword>
<evidence type="ECO:0000256" key="3">
    <source>
        <dbReference type="ARBA" id="ARBA00008307"/>
    </source>
</evidence>
<evidence type="ECO:0000256" key="6">
    <source>
        <dbReference type="ARBA" id="ARBA00022723"/>
    </source>
</evidence>
<keyword evidence="15" id="KW-1185">Reference proteome</keyword>
<evidence type="ECO:0000256" key="2">
    <source>
        <dbReference type="ARBA" id="ARBA00001946"/>
    </source>
</evidence>
<reference evidence="14 15" key="1">
    <citation type="submission" date="2017-07" db="EMBL/GenBank/DDBJ databases">
        <authorList>
            <person name="Talla V."/>
            <person name="Backstrom N."/>
        </authorList>
    </citation>
    <scope>NUCLEOTIDE SEQUENCE [LARGE SCALE GENOMIC DNA]</scope>
</reference>
<evidence type="ECO:0000313" key="15">
    <source>
        <dbReference type="Proteomes" id="UP000324832"/>
    </source>
</evidence>
<feature type="domain" description="Mab-21-like nucleotidyltransferase" evidence="12">
    <location>
        <begin position="69"/>
        <end position="271"/>
    </location>
</feature>
<keyword evidence="9" id="KW-0460">Magnesium</keyword>
<evidence type="ECO:0000256" key="8">
    <source>
        <dbReference type="ARBA" id="ARBA00022840"/>
    </source>
</evidence>
<sequence>MSRSERPNLSNLNALLGDILARCVTLRKDDSKLYYNVFTNIFYRLHATMKTVDEYYNRYSSDIRFAGSHYDRLRINRLDEFDMDIVIGVPVNTGRGINENDIEIEQTYPGFVQLRAGRQYQNISIRDGTDCVINRAAHSWLDAGNYISRAKFTSWFRHVVDRALNTFPRQDNSPALDVDGVLYNIRLSASGPACTLIIERPSFRLDVDLVPALKFPETRWPIGRNYRSIPLGCSKGYWLVVPKPNKEGQCAYIEKRSWRISLHEQERCLLHDSNNLRQAVRLLKKFRDTQKMKKIASYYIKTLFLLEANERDPRWGRENVAIIFEQMLRKFHSALINKNIPYFWNRQQNIIRHIDNIVLDAYALKVNKFIQDLQSDYRSAVKYLLTPPEQNYYLYLY</sequence>
<comment type="cofactor">
    <cofactor evidence="1">
        <name>Mn(2+)</name>
        <dbReference type="ChEBI" id="CHEBI:29035"/>
    </cofactor>
</comment>
<organism evidence="14 15">
    <name type="scientific">Leptidea sinapis</name>
    <dbReference type="NCBI Taxonomy" id="189913"/>
    <lineage>
        <taxon>Eukaryota</taxon>
        <taxon>Metazoa</taxon>
        <taxon>Ecdysozoa</taxon>
        <taxon>Arthropoda</taxon>
        <taxon>Hexapoda</taxon>
        <taxon>Insecta</taxon>
        <taxon>Pterygota</taxon>
        <taxon>Neoptera</taxon>
        <taxon>Endopterygota</taxon>
        <taxon>Lepidoptera</taxon>
        <taxon>Glossata</taxon>
        <taxon>Ditrysia</taxon>
        <taxon>Papilionoidea</taxon>
        <taxon>Pieridae</taxon>
        <taxon>Dismorphiinae</taxon>
        <taxon>Leptidea</taxon>
    </lineage>
</organism>
<keyword evidence="11" id="KW-0464">Manganese</keyword>
<accession>A0A5E4R678</accession>
<evidence type="ECO:0000256" key="1">
    <source>
        <dbReference type="ARBA" id="ARBA00001936"/>
    </source>
</evidence>
<evidence type="ECO:0000256" key="10">
    <source>
        <dbReference type="ARBA" id="ARBA00023134"/>
    </source>
</evidence>
<evidence type="ECO:0000259" key="13">
    <source>
        <dbReference type="Pfam" id="PF20266"/>
    </source>
</evidence>
<evidence type="ECO:0000256" key="5">
    <source>
        <dbReference type="ARBA" id="ARBA00022695"/>
    </source>
</evidence>
<dbReference type="InterPro" id="IPR046906">
    <property type="entry name" value="Mab-21_HhH/H2TH-like"/>
</dbReference>
<dbReference type="InterPro" id="IPR024810">
    <property type="entry name" value="MAB21L/cGLR"/>
</dbReference>
<dbReference type="GO" id="GO:0016779">
    <property type="term" value="F:nucleotidyltransferase activity"/>
    <property type="evidence" value="ECO:0007669"/>
    <property type="project" value="UniProtKB-KW"/>
</dbReference>
<dbReference type="GO" id="GO:0005525">
    <property type="term" value="F:GTP binding"/>
    <property type="evidence" value="ECO:0007669"/>
    <property type="project" value="UniProtKB-KW"/>
</dbReference>
<dbReference type="Gene3D" id="3.30.460.90">
    <property type="match status" value="1"/>
</dbReference>
<dbReference type="GO" id="GO:0005524">
    <property type="term" value="F:ATP binding"/>
    <property type="evidence" value="ECO:0007669"/>
    <property type="project" value="UniProtKB-KW"/>
</dbReference>
<dbReference type="SMART" id="SM01265">
    <property type="entry name" value="Mab-21"/>
    <property type="match status" value="1"/>
</dbReference>
<dbReference type="PANTHER" id="PTHR10656:SF42">
    <property type="entry name" value="CYCLIC GMP-AMP SYNTHASE-LIKE PROTEIN-RELATED"/>
    <property type="match status" value="1"/>
</dbReference>
<evidence type="ECO:0000256" key="7">
    <source>
        <dbReference type="ARBA" id="ARBA00022741"/>
    </source>
</evidence>
<keyword evidence="10" id="KW-0342">GTP-binding</keyword>
<evidence type="ECO:0000256" key="9">
    <source>
        <dbReference type="ARBA" id="ARBA00022842"/>
    </source>
</evidence>
<evidence type="ECO:0000256" key="4">
    <source>
        <dbReference type="ARBA" id="ARBA00022679"/>
    </source>
</evidence>
<keyword evidence="5" id="KW-0548">Nucleotidyltransferase</keyword>
<evidence type="ECO:0000259" key="12">
    <source>
        <dbReference type="Pfam" id="PF03281"/>
    </source>
</evidence>
<proteinExistence type="inferred from homology"/>
<dbReference type="InterPro" id="IPR046903">
    <property type="entry name" value="Mab-21-like_nuc_Trfase"/>
</dbReference>
<protein>
    <submittedName>
        <fullName evidence="14">Uncharacterized protein</fullName>
    </submittedName>
</protein>
<dbReference type="AlphaFoldDB" id="A0A5E4R678"/>
<keyword evidence="8" id="KW-0067">ATP-binding</keyword>
<evidence type="ECO:0000313" key="14">
    <source>
        <dbReference type="EMBL" id="VVD06092.1"/>
    </source>
</evidence>